<reference evidence="4 5" key="1">
    <citation type="journal article" date="2012" name="J. Bacteriol.">
        <title>Genome sequence of an alkane-degrading bacterium, Alcanivorax pacificus type strain W11-5, isolated from deep sea sediment.</title>
        <authorList>
            <person name="Lai Q."/>
            <person name="Shao Z."/>
        </authorList>
    </citation>
    <scope>NUCLEOTIDE SEQUENCE [LARGE SCALE GENOMIC DNA]</scope>
    <source>
        <strain evidence="4 5">W11-5</strain>
    </source>
</reference>
<evidence type="ECO:0000259" key="3">
    <source>
        <dbReference type="PROSITE" id="PS51677"/>
    </source>
</evidence>
<keyword evidence="2" id="KW-0732">Signal</keyword>
<dbReference type="Proteomes" id="UP000006764">
    <property type="component" value="Chromosome"/>
</dbReference>
<dbReference type="KEGG" id="apac:S7S_01750"/>
<dbReference type="InterPro" id="IPR051398">
    <property type="entry name" value="Polysacch_Deacetylase"/>
</dbReference>
<dbReference type="PANTHER" id="PTHR34216:SF3">
    <property type="entry name" value="POLY-BETA-1,6-N-ACETYL-D-GLUCOSAMINE N-DEACETYLASE"/>
    <property type="match status" value="1"/>
</dbReference>
<evidence type="ECO:0000313" key="5">
    <source>
        <dbReference type="Proteomes" id="UP000006764"/>
    </source>
</evidence>
<evidence type="ECO:0000256" key="2">
    <source>
        <dbReference type="ARBA" id="ARBA00022729"/>
    </source>
</evidence>
<dbReference type="Gene3D" id="3.20.20.370">
    <property type="entry name" value="Glycoside hydrolase/deacetylase"/>
    <property type="match status" value="1"/>
</dbReference>
<organism evidence="4 5">
    <name type="scientific">Isoalcanivorax pacificus W11-5</name>
    <dbReference type="NCBI Taxonomy" id="391936"/>
    <lineage>
        <taxon>Bacteria</taxon>
        <taxon>Pseudomonadati</taxon>
        <taxon>Pseudomonadota</taxon>
        <taxon>Gammaproteobacteria</taxon>
        <taxon>Oceanospirillales</taxon>
        <taxon>Alcanivoracaceae</taxon>
        <taxon>Isoalcanivorax</taxon>
    </lineage>
</organism>
<keyword evidence="5" id="KW-1185">Reference proteome</keyword>
<evidence type="ECO:0000313" key="4">
    <source>
        <dbReference type="EMBL" id="AJD46774.1"/>
    </source>
</evidence>
<proteinExistence type="predicted"/>
<dbReference type="HOGENOM" id="CLU_030024_0_1_6"/>
<dbReference type="STRING" id="391936.S7S_01750"/>
<dbReference type="PROSITE" id="PS51677">
    <property type="entry name" value="NODB"/>
    <property type="match status" value="1"/>
</dbReference>
<dbReference type="SUPFAM" id="SSF88713">
    <property type="entry name" value="Glycoside hydrolase/deacetylase"/>
    <property type="match status" value="1"/>
</dbReference>
<dbReference type="PANTHER" id="PTHR34216">
    <property type="match status" value="1"/>
</dbReference>
<dbReference type="GO" id="GO:0005975">
    <property type="term" value="P:carbohydrate metabolic process"/>
    <property type="evidence" value="ECO:0007669"/>
    <property type="project" value="InterPro"/>
</dbReference>
<dbReference type="InterPro" id="IPR002509">
    <property type="entry name" value="NODB_dom"/>
</dbReference>
<feature type="domain" description="NodB homology" evidence="3">
    <location>
        <begin position="68"/>
        <end position="278"/>
    </location>
</feature>
<dbReference type="AlphaFoldDB" id="A0A0B4XFE7"/>
<sequence length="332" mass="37125">MLTGLALPAQAAVILLYHHVAEDTPASTSVTPAMFEAHLRHLKDEGFEVVRLDELVRRVRAGEPAETKLAAITFDDAYRSIHDNAVPLLERHGWPASVFVATGAVGEGGNMMNVAQLQALHEAGHLLLNHSHRHAHLVRRQDDESWAARVREDIEQAQTLLGEWLGEPPPRYFAYPYGEQDEAVRALLRDMDYLGFAQRSGALDADTDWQNIPRIPVNRHYADWDSLGDKVRALPMPVREVSPGSGVTTQKRPALTMVLPANWASRSVNCFAGGAAIVERTAVENGVRLRVTPGRDLSPGRTLVNCTASAGQGRFYWYSWLWMYRDSEWYRE</sequence>
<accession>A0A0B4XFE7</accession>
<dbReference type="Pfam" id="PF01522">
    <property type="entry name" value="Polysacc_deac_1"/>
    <property type="match status" value="1"/>
</dbReference>
<evidence type="ECO:0000256" key="1">
    <source>
        <dbReference type="ARBA" id="ARBA00004613"/>
    </source>
</evidence>
<protein>
    <submittedName>
        <fullName evidence="4">Polysaccharide deacetylase</fullName>
    </submittedName>
</protein>
<dbReference type="GO" id="GO:0016810">
    <property type="term" value="F:hydrolase activity, acting on carbon-nitrogen (but not peptide) bonds"/>
    <property type="evidence" value="ECO:0007669"/>
    <property type="project" value="InterPro"/>
</dbReference>
<gene>
    <name evidence="4" type="ORF">S7S_01750</name>
</gene>
<dbReference type="GO" id="GO:0005576">
    <property type="term" value="C:extracellular region"/>
    <property type="evidence" value="ECO:0007669"/>
    <property type="project" value="UniProtKB-SubCell"/>
</dbReference>
<name>A0A0B4XFE7_9GAMM</name>
<dbReference type="EMBL" id="CP004387">
    <property type="protein sequence ID" value="AJD46774.1"/>
    <property type="molecule type" value="Genomic_DNA"/>
</dbReference>
<dbReference type="CDD" id="cd10973">
    <property type="entry name" value="CE4_DAC_u4_5s"/>
    <property type="match status" value="1"/>
</dbReference>
<comment type="subcellular location">
    <subcellularLocation>
        <location evidence="1">Secreted</location>
    </subcellularLocation>
</comment>
<dbReference type="InterPro" id="IPR011330">
    <property type="entry name" value="Glyco_hydro/deAcase_b/a-brl"/>
</dbReference>